<proteinExistence type="predicted"/>
<sequence length="290" mass="30927">MRLLASFLGLLMLAAALPAQTVGVMPVYDNSLESIGQEFTEGTTLILLQQLESRGVATTLLNPGGVYLPSDNDLIQGYGQGSNTALVLVTQLNQVEFPKGKFKDGFLVVTASLVQSATGSATPLGTFREKIKPEELVVETYHSHWGGATGSRAFVKQPIGKAAQKLAAQVLDAATGNSLMTAARSSMAAAQPVAQPACNGTFRVKFPRTDRVSKSYDLLIDGSEESFKITDGIATLMLKPGEHLLLLHVADPPYKVPMQHQYAFNYVQNCQAPNLIATLDKGGGMVLSSE</sequence>
<evidence type="ECO:0000256" key="1">
    <source>
        <dbReference type="SAM" id="SignalP"/>
    </source>
</evidence>
<dbReference type="RefSeq" id="WP_263370112.1">
    <property type="nucleotide sequence ID" value="NZ_JAGSYD010000001.1"/>
</dbReference>
<evidence type="ECO:0000313" key="3">
    <source>
        <dbReference type="Proteomes" id="UP001596391"/>
    </source>
</evidence>
<protein>
    <submittedName>
        <fullName evidence="2">Uncharacterized protein</fullName>
    </submittedName>
</protein>
<keyword evidence="1" id="KW-0732">Signal</keyword>
<evidence type="ECO:0000313" key="2">
    <source>
        <dbReference type="EMBL" id="MFC6646443.1"/>
    </source>
</evidence>
<feature type="chain" id="PRO_5047068735" evidence="1">
    <location>
        <begin position="22"/>
        <end position="290"/>
    </location>
</feature>
<comment type="caution">
    <text evidence="2">The sequence shown here is derived from an EMBL/GenBank/DDBJ whole genome shotgun (WGS) entry which is preliminary data.</text>
</comment>
<dbReference type="EMBL" id="JBHSWI010000001">
    <property type="protein sequence ID" value="MFC6646443.1"/>
    <property type="molecule type" value="Genomic_DNA"/>
</dbReference>
<keyword evidence="3" id="KW-1185">Reference proteome</keyword>
<name>A0ABW1ZBQ6_9BACT</name>
<reference evidence="3" key="1">
    <citation type="journal article" date="2019" name="Int. J. Syst. Evol. Microbiol.">
        <title>The Global Catalogue of Microorganisms (GCM) 10K type strain sequencing project: providing services to taxonomists for standard genome sequencing and annotation.</title>
        <authorList>
            <consortium name="The Broad Institute Genomics Platform"/>
            <consortium name="The Broad Institute Genome Sequencing Center for Infectious Disease"/>
            <person name="Wu L."/>
            <person name="Ma J."/>
        </authorList>
    </citation>
    <scope>NUCLEOTIDE SEQUENCE [LARGE SCALE GENOMIC DNA]</scope>
    <source>
        <strain evidence="3">CGMCC 1.16026</strain>
    </source>
</reference>
<dbReference type="Proteomes" id="UP001596391">
    <property type="component" value="Unassembled WGS sequence"/>
</dbReference>
<feature type="signal peptide" evidence="1">
    <location>
        <begin position="1"/>
        <end position="21"/>
    </location>
</feature>
<accession>A0ABW1ZBQ6</accession>
<organism evidence="2 3">
    <name type="scientific">Granulicella cerasi</name>
    <dbReference type="NCBI Taxonomy" id="741063"/>
    <lineage>
        <taxon>Bacteria</taxon>
        <taxon>Pseudomonadati</taxon>
        <taxon>Acidobacteriota</taxon>
        <taxon>Terriglobia</taxon>
        <taxon>Terriglobales</taxon>
        <taxon>Acidobacteriaceae</taxon>
        <taxon>Granulicella</taxon>
    </lineage>
</organism>
<gene>
    <name evidence="2" type="ORF">ACFQBQ_12780</name>
</gene>